<accession>A0A4Y2Q806</accession>
<dbReference type="Proteomes" id="UP000499080">
    <property type="component" value="Unassembled WGS sequence"/>
</dbReference>
<dbReference type="AlphaFoldDB" id="A0A4Y2Q806"/>
<organism evidence="2 3">
    <name type="scientific">Araneus ventricosus</name>
    <name type="common">Orbweaver spider</name>
    <name type="synonym">Epeira ventricosa</name>
    <dbReference type="NCBI Taxonomy" id="182803"/>
    <lineage>
        <taxon>Eukaryota</taxon>
        <taxon>Metazoa</taxon>
        <taxon>Ecdysozoa</taxon>
        <taxon>Arthropoda</taxon>
        <taxon>Chelicerata</taxon>
        <taxon>Arachnida</taxon>
        <taxon>Araneae</taxon>
        <taxon>Araneomorphae</taxon>
        <taxon>Entelegynae</taxon>
        <taxon>Araneoidea</taxon>
        <taxon>Araneidae</taxon>
        <taxon>Araneus</taxon>
    </lineage>
</organism>
<sequence length="318" mass="36682">YTGFCPEYSQQIGKSYGHQTHHLMREHPHLGGRLSNTGGRPCVRIEIKPDKLERGDSEYEKCSTCTYERGATCNHDRDVRPAGLPSEEMWRAVDLEGQREQAAKEKKARSSPERYYSRHESHYPSYYPHYEGFRDEHDHSHYDHGHHHHGHHHHGHHHHGHHHHGHHEHVHHHQDHHDHGHDLNKHKVDNSVSVSISITPRKPKGKFYVPSVCGDYDLEKNKVCIQLPDKHCRKSERSGDRMSCHNQAHAKLDEDYAKNRYSCPETRYSDRVGRKYHCGSSSRNGAMPHFVGLVGGIQLCGPMNCGNSSGRLWRGNCC</sequence>
<name>A0A4Y2Q806_ARAVE</name>
<feature type="non-terminal residue" evidence="2">
    <location>
        <position position="1"/>
    </location>
</feature>
<feature type="region of interest" description="Disordered" evidence="1">
    <location>
        <begin position="97"/>
        <end position="120"/>
    </location>
</feature>
<comment type="caution">
    <text evidence="2">The sequence shown here is derived from an EMBL/GenBank/DDBJ whole genome shotgun (WGS) entry which is preliminary data.</text>
</comment>
<feature type="region of interest" description="Disordered" evidence="1">
    <location>
        <begin position="137"/>
        <end position="183"/>
    </location>
</feature>
<keyword evidence="3" id="KW-1185">Reference proteome</keyword>
<evidence type="ECO:0000256" key="1">
    <source>
        <dbReference type="SAM" id="MobiDB-lite"/>
    </source>
</evidence>
<dbReference type="EMBL" id="BGPR01013364">
    <property type="protein sequence ID" value="GBN60325.1"/>
    <property type="molecule type" value="Genomic_DNA"/>
</dbReference>
<evidence type="ECO:0000313" key="3">
    <source>
        <dbReference type="Proteomes" id="UP000499080"/>
    </source>
</evidence>
<evidence type="ECO:0000313" key="2">
    <source>
        <dbReference type="EMBL" id="GBN60325.1"/>
    </source>
</evidence>
<dbReference type="OrthoDB" id="6437811at2759"/>
<gene>
    <name evidence="2" type="ORF">AVEN_132875_1</name>
</gene>
<proteinExistence type="predicted"/>
<protein>
    <submittedName>
        <fullName evidence="2">Uncharacterized protein</fullName>
    </submittedName>
</protein>
<feature type="compositionally biased region" description="Basic residues" evidence="1">
    <location>
        <begin position="144"/>
        <end position="174"/>
    </location>
</feature>
<reference evidence="2 3" key="1">
    <citation type="journal article" date="2019" name="Sci. Rep.">
        <title>Orb-weaving spider Araneus ventricosus genome elucidates the spidroin gene catalogue.</title>
        <authorList>
            <person name="Kono N."/>
            <person name="Nakamura H."/>
            <person name="Ohtoshi R."/>
            <person name="Moran D.A.P."/>
            <person name="Shinohara A."/>
            <person name="Yoshida Y."/>
            <person name="Fujiwara M."/>
            <person name="Mori M."/>
            <person name="Tomita M."/>
            <person name="Arakawa K."/>
        </authorList>
    </citation>
    <scope>NUCLEOTIDE SEQUENCE [LARGE SCALE GENOMIC DNA]</scope>
</reference>